<dbReference type="EMBL" id="BAAAHK010000017">
    <property type="protein sequence ID" value="GAA0955771.1"/>
    <property type="molecule type" value="Genomic_DNA"/>
</dbReference>
<dbReference type="SUPFAM" id="SSF55920">
    <property type="entry name" value="Creatinase/aminopeptidase"/>
    <property type="match status" value="1"/>
</dbReference>
<sequence>MSRRSSHSPQTDSAVLLSRLERAREAAAGTGLLIAPGSDLRYLLGREGGSLERLTTLVIPADGRPALVVPKLEAPGYDDVPTAELGIDIVTWVDGDDPYAAAVDRLGKPDRVAVSDFTPALHVLAMRAALPGVEQVLAGPIVRELRMRKDAAEVEALRKAGAAIDRVHARVGEWLRAGRTEAEVGADIAAAIVEEGHVAADFVIVASGPNGASPHHSLSDRVIEPGDVVVVDIGGPIPEGYCSDSTRTYSVGEPREADVVATYEVLRLAQQAAVDAVRPGVSAESIDAAAREVIAAAGLGEFFIHRTGHGIGLDVHEEPYIVSGNELILEPGMAFSIEPGIYQPGRWGARIEDIVVVTEDGVESVNQRPHQLMVV</sequence>
<dbReference type="Gene3D" id="3.40.350.10">
    <property type="entry name" value="Creatinase/prolidase N-terminal domain"/>
    <property type="match status" value="1"/>
</dbReference>
<feature type="domain" description="Peptidase M24" evidence="4">
    <location>
        <begin position="155"/>
        <end position="359"/>
    </location>
</feature>
<dbReference type="PANTHER" id="PTHR46112:SF3">
    <property type="entry name" value="AMINOPEPTIDASE YPDF"/>
    <property type="match status" value="1"/>
</dbReference>
<evidence type="ECO:0000256" key="1">
    <source>
        <dbReference type="ARBA" id="ARBA00022723"/>
    </source>
</evidence>
<dbReference type="InterPro" id="IPR029149">
    <property type="entry name" value="Creatin/AminoP/Spt16_N"/>
</dbReference>
<proteinExistence type="inferred from homology"/>
<evidence type="ECO:0000259" key="4">
    <source>
        <dbReference type="Pfam" id="PF00557"/>
    </source>
</evidence>
<dbReference type="InterPro" id="IPR000994">
    <property type="entry name" value="Pept_M24"/>
</dbReference>
<organism evidence="6 7">
    <name type="scientific">Kribbella koreensis</name>
    <dbReference type="NCBI Taxonomy" id="57909"/>
    <lineage>
        <taxon>Bacteria</taxon>
        <taxon>Bacillati</taxon>
        <taxon>Actinomycetota</taxon>
        <taxon>Actinomycetes</taxon>
        <taxon>Propionibacteriales</taxon>
        <taxon>Kribbellaceae</taxon>
        <taxon>Kribbella</taxon>
    </lineage>
</organism>
<dbReference type="InterPro" id="IPR036005">
    <property type="entry name" value="Creatinase/aminopeptidase-like"/>
</dbReference>
<dbReference type="PANTHER" id="PTHR46112">
    <property type="entry name" value="AMINOPEPTIDASE"/>
    <property type="match status" value="1"/>
</dbReference>
<accession>A0ABN1REN3</accession>
<dbReference type="Proteomes" id="UP001500542">
    <property type="component" value="Unassembled WGS sequence"/>
</dbReference>
<dbReference type="SUPFAM" id="SSF53092">
    <property type="entry name" value="Creatinase/prolidase N-terminal domain"/>
    <property type="match status" value="1"/>
</dbReference>
<dbReference type="InterPro" id="IPR001131">
    <property type="entry name" value="Peptidase_M24B_aminopep-P_CS"/>
</dbReference>
<evidence type="ECO:0000256" key="2">
    <source>
        <dbReference type="ARBA" id="ARBA00022801"/>
    </source>
</evidence>
<dbReference type="Pfam" id="PF00557">
    <property type="entry name" value="Peptidase_M24"/>
    <property type="match status" value="1"/>
</dbReference>
<comment type="caution">
    <text evidence="6">The sequence shown here is derived from an EMBL/GenBank/DDBJ whole genome shotgun (WGS) entry which is preliminary data.</text>
</comment>
<comment type="similarity">
    <text evidence="3">Belongs to the peptidase M24B family.</text>
</comment>
<gene>
    <name evidence="6" type="ORF">GCM10009554_64120</name>
</gene>
<dbReference type="RefSeq" id="WP_343978784.1">
    <property type="nucleotide sequence ID" value="NZ_BAAAHK010000017.1"/>
</dbReference>
<feature type="domain" description="Creatinase N-terminal" evidence="5">
    <location>
        <begin position="19"/>
        <end position="147"/>
    </location>
</feature>
<evidence type="ECO:0000313" key="6">
    <source>
        <dbReference type="EMBL" id="GAA0955771.1"/>
    </source>
</evidence>
<evidence type="ECO:0000256" key="3">
    <source>
        <dbReference type="RuleBase" id="RU000590"/>
    </source>
</evidence>
<dbReference type="PROSITE" id="PS00491">
    <property type="entry name" value="PROLINE_PEPTIDASE"/>
    <property type="match status" value="1"/>
</dbReference>
<dbReference type="InterPro" id="IPR050659">
    <property type="entry name" value="Peptidase_M24B"/>
</dbReference>
<protein>
    <submittedName>
        <fullName evidence="6">Xaa-Pro peptidase family protein</fullName>
    </submittedName>
</protein>
<keyword evidence="1 3" id="KW-0479">Metal-binding</keyword>
<reference evidence="6 7" key="1">
    <citation type="journal article" date="2019" name="Int. J. Syst. Evol. Microbiol.">
        <title>The Global Catalogue of Microorganisms (GCM) 10K type strain sequencing project: providing services to taxonomists for standard genome sequencing and annotation.</title>
        <authorList>
            <consortium name="The Broad Institute Genomics Platform"/>
            <consortium name="The Broad Institute Genome Sequencing Center for Infectious Disease"/>
            <person name="Wu L."/>
            <person name="Ma J."/>
        </authorList>
    </citation>
    <scope>NUCLEOTIDE SEQUENCE [LARGE SCALE GENOMIC DNA]</scope>
    <source>
        <strain evidence="6 7">JCM 10977</strain>
    </source>
</reference>
<keyword evidence="7" id="KW-1185">Reference proteome</keyword>
<evidence type="ECO:0000313" key="7">
    <source>
        <dbReference type="Proteomes" id="UP001500542"/>
    </source>
</evidence>
<dbReference type="Gene3D" id="3.90.230.10">
    <property type="entry name" value="Creatinase/methionine aminopeptidase superfamily"/>
    <property type="match status" value="1"/>
</dbReference>
<keyword evidence="2" id="KW-0378">Hydrolase</keyword>
<name>A0ABN1REN3_9ACTN</name>
<dbReference type="InterPro" id="IPR000587">
    <property type="entry name" value="Creatinase_N"/>
</dbReference>
<dbReference type="Pfam" id="PF01321">
    <property type="entry name" value="Creatinase_N"/>
    <property type="match status" value="1"/>
</dbReference>
<evidence type="ECO:0000259" key="5">
    <source>
        <dbReference type="Pfam" id="PF01321"/>
    </source>
</evidence>